<comment type="caution">
    <text evidence="1">The sequence shown here is derived from an EMBL/GenBank/DDBJ whole genome shotgun (WGS) entry which is preliminary data.</text>
</comment>
<dbReference type="AlphaFoldDB" id="A0A445ESF6"/>
<dbReference type="Proteomes" id="UP000289738">
    <property type="component" value="Chromosome A01"/>
</dbReference>
<gene>
    <name evidence="1" type="ORF">Ahy_A01g003085</name>
</gene>
<evidence type="ECO:0000313" key="1">
    <source>
        <dbReference type="EMBL" id="RYR78321.1"/>
    </source>
</evidence>
<protein>
    <submittedName>
        <fullName evidence="1">Uncharacterized protein</fullName>
    </submittedName>
</protein>
<evidence type="ECO:0000313" key="2">
    <source>
        <dbReference type="Proteomes" id="UP000289738"/>
    </source>
</evidence>
<sequence length="165" mass="18638">MMQDVHKGHNHIMIWLCPDLKKELDVHFSTDEGFKHCCLTNRTNRASPRSSKYTGGLATFMKTKSRLSKSLDREAILAENLKYTHTLKANKVRFINKKSASYYSYKNHVFGLGSFFARGLHISTLVASSTSASATSPANPKEVIGLREEVEKLTQELHQQAQHSE</sequence>
<dbReference type="EMBL" id="SDMP01000001">
    <property type="protein sequence ID" value="RYR78321.1"/>
    <property type="molecule type" value="Genomic_DNA"/>
</dbReference>
<reference evidence="1 2" key="1">
    <citation type="submission" date="2019-01" db="EMBL/GenBank/DDBJ databases">
        <title>Sequencing of cultivated peanut Arachis hypogaea provides insights into genome evolution and oil improvement.</title>
        <authorList>
            <person name="Chen X."/>
        </authorList>
    </citation>
    <scope>NUCLEOTIDE SEQUENCE [LARGE SCALE GENOMIC DNA]</scope>
    <source>
        <strain evidence="2">cv. Fuhuasheng</strain>
        <tissue evidence="1">Leaves</tissue>
    </source>
</reference>
<accession>A0A445ESF6</accession>
<organism evidence="1 2">
    <name type="scientific">Arachis hypogaea</name>
    <name type="common">Peanut</name>
    <dbReference type="NCBI Taxonomy" id="3818"/>
    <lineage>
        <taxon>Eukaryota</taxon>
        <taxon>Viridiplantae</taxon>
        <taxon>Streptophyta</taxon>
        <taxon>Embryophyta</taxon>
        <taxon>Tracheophyta</taxon>
        <taxon>Spermatophyta</taxon>
        <taxon>Magnoliopsida</taxon>
        <taxon>eudicotyledons</taxon>
        <taxon>Gunneridae</taxon>
        <taxon>Pentapetalae</taxon>
        <taxon>rosids</taxon>
        <taxon>fabids</taxon>
        <taxon>Fabales</taxon>
        <taxon>Fabaceae</taxon>
        <taxon>Papilionoideae</taxon>
        <taxon>50 kb inversion clade</taxon>
        <taxon>dalbergioids sensu lato</taxon>
        <taxon>Dalbergieae</taxon>
        <taxon>Pterocarpus clade</taxon>
        <taxon>Arachis</taxon>
    </lineage>
</organism>
<keyword evidence="2" id="KW-1185">Reference proteome</keyword>
<name>A0A445ESF6_ARAHY</name>
<proteinExistence type="predicted"/>